<sequence length="101" mass="11280">MAGLCDGGNEPPGSLKASKMYQLVPSATGWMDSTTPLPHDYNTDEKVQRLRSVNNIDATTVCTHYTAFSPQKLVLHRLRHNQDKIFPYETVRCDEVDADGL</sequence>
<comment type="caution">
    <text evidence="1">The sequence shown here is derived from an EMBL/GenBank/DDBJ whole genome shotgun (WGS) entry which is preliminary data.</text>
</comment>
<evidence type="ECO:0000313" key="2">
    <source>
        <dbReference type="Proteomes" id="UP001148838"/>
    </source>
</evidence>
<name>A0ABQ8S2X4_PERAM</name>
<keyword evidence="2" id="KW-1185">Reference proteome</keyword>
<evidence type="ECO:0000313" key="1">
    <source>
        <dbReference type="EMBL" id="KAJ4428364.1"/>
    </source>
</evidence>
<dbReference type="EMBL" id="JAJSOF020000037">
    <property type="protein sequence ID" value="KAJ4428364.1"/>
    <property type="molecule type" value="Genomic_DNA"/>
</dbReference>
<proteinExistence type="predicted"/>
<dbReference type="Proteomes" id="UP001148838">
    <property type="component" value="Unassembled WGS sequence"/>
</dbReference>
<organism evidence="1 2">
    <name type="scientific">Periplaneta americana</name>
    <name type="common">American cockroach</name>
    <name type="synonym">Blatta americana</name>
    <dbReference type="NCBI Taxonomy" id="6978"/>
    <lineage>
        <taxon>Eukaryota</taxon>
        <taxon>Metazoa</taxon>
        <taxon>Ecdysozoa</taxon>
        <taxon>Arthropoda</taxon>
        <taxon>Hexapoda</taxon>
        <taxon>Insecta</taxon>
        <taxon>Pterygota</taxon>
        <taxon>Neoptera</taxon>
        <taxon>Polyneoptera</taxon>
        <taxon>Dictyoptera</taxon>
        <taxon>Blattodea</taxon>
        <taxon>Blattoidea</taxon>
        <taxon>Blattidae</taxon>
        <taxon>Blattinae</taxon>
        <taxon>Periplaneta</taxon>
    </lineage>
</organism>
<gene>
    <name evidence="1" type="ORF">ANN_24383</name>
</gene>
<accession>A0ABQ8S2X4</accession>
<protein>
    <submittedName>
        <fullName evidence="1">Uncharacterized protein</fullName>
    </submittedName>
</protein>
<reference evidence="1 2" key="1">
    <citation type="journal article" date="2022" name="Allergy">
        <title>Genome assembly and annotation of Periplaneta americana reveal a comprehensive cockroach allergen profile.</title>
        <authorList>
            <person name="Wang L."/>
            <person name="Xiong Q."/>
            <person name="Saelim N."/>
            <person name="Wang L."/>
            <person name="Nong W."/>
            <person name="Wan A.T."/>
            <person name="Shi M."/>
            <person name="Liu X."/>
            <person name="Cao Q."/>
            <person name="Hui J.H.L."/>
            <person name="Sookrung N."/>
            <person name="Leung T.F."/>
            <person name="Tungtrongchitr A."/>
            <person name="Tsui S.K.W."/>
        </authorList>
    </citation>
    <scope>NUCLEOTIDE SEQUENCE [LARGE SCALE GENOMIC DNA]</scope>
    <source>
        <strain evidence="1">PWHHKU_190912</strain>
    </source>
</reference>